<dbReference type="AlphaFoldDB" id="A2FTF9"/>
<name>A2FTF9_TRIV3</name>
<dbReference type="EMBL" id="DS114009">
    <property type="protein sequence ID" value="EAX91809.1"/>
    <property type="molecule type" value="Genomic_DNA"/>
</dbReference>
<protein>
    <submittedName>
        <fullName evidence="2">Uncharacterized protein</fullName>
    </submittedName>
</protein>
<keyword evidence="1" id="KW-0175">Coiled coil</keyword>
<sequence>MNLSQNEITLEPHPCNCKSPIDRLAQENHTLKLKIIGLESQINTLQTKISSEQQIAETSYKQQISDLEHRLQIANTQISLLNDQIKNNQSTISQSQTTNKLELQDQLDSIITENKNLVNKLQNSQKQIDKDKSYYSNKLSSLNAEISQIYSLLSTYFGSQVDSLSKLNDCVTVSKNQAPKVDNQNDYIAKIKVLQSKNKNLKSVLKEQLKNYETLQNTFQSYHNEMENFKSAALNRDSEYKSEIDDLNSRIDVLTSKITENKEAEIESPKEVPQTIIVEPQQPTSPTNSNDNELEEQLVLKIKKLNCKIIKKNKELQILSQALREKEIKLQDFDVKSETDRLEKEHMESMLNDTQKKLDEANTTIENLKSLKENCEISDITARKLHRQKVVIADQNEEINRLSNQNTKLLDNIKSLNVTVQRLETELSIAKNAIETAKIVQLPPPNVEKSNNSDTSGIQIEWELYDGIPFELQSRIREISCQDSLSLSSKIKMIIETLTKYYNSKIDTMATAKQELIRALKRIEFGLQPFVEEIIYTLTGRKLNFDSIVESPEIQSSAIKVAASKMRSPVEIESLRNQLNSARTEIQELKKKVEKKSKSVVYDSESSIESLRLMKENSELKKLIEEQRESANSKIRDAKFTIINEYEAVISKLKERCAKQKKTIEDLMEQLSNVAN</sequence>
<proteinExistence type="predicted"/>
<feature type="coiled-coil region" evidence="1">
    <location>
        <begin position="572"/>
        <end position="599"/>
    </location>
</feature>
<dbReference type="PANTHER" id="PTHR23159">
    <property type="entry name" value="CENTROSOMAL PROTEIN 2"/>
    <property type="match status" value="1"/>
</dbReference>
<dbReference type="RefSeq" id="XP_001304739.1">
    <property type="nucleotide sequence ID" value="XM_001304738.1"/>
</dbReference>
<evidence type="ECO:0000313" key="2">
    <source>
        <dbReference type="EMBL" id="EAX91809.1"/>
    </source>
</evidence>
<feature type="coiled-coil region" evidence="1">
    <location>
        <begin position="643"/>
        <end position="670"/>
    </location>
</feature>
<dbReference type="InParanoid" id="A2FTF9"/>
<dbReference type="Proteomes" id="UP000001542">
    <property type="component" value="Unassembled WGS sequence"/>
</dbReference>
<keyword evidence="3" id="KW-1185">Reference proteome</keyword>
<feature type="coiled-coil region" evidence="1">
    <location>
        <begin position="302"/>
        <end position="440"/>
    </location>
</feature>
<feature type="coiled-coil region" evidence="1">
    <location>
        <begin position="191"/>
        <end position="264"/>
    </location>
</feature>
<dbReference type="VEuPathDB" id="TrichDB:TVAGG3_0452790"/>
<evidence type="ECO:0000256" key="1">
    <source>
        <dbReference type="SAM" id="Coils"/>
    </source>
</evidence>
<gene>
    <name evidence="2" type="ORF">TVAG_459330</name>
</gene>
<dbReference type="KEGG" id="tva:4749520"/>
<evidence type="ECO:0000313" key="3">
    <source>
        <dbReference type="Proteomes" id="UP000001542"/>
    </source>
</evidence>
<organism evidence="2 3">
    <name type="scientific">Trichomonas vaginalis (strain ATCC PRA-98 / G3)</name>
    <dbReference type="NCBI Taxonomy" id="412133"/>
    <lineage>
        <taxon>Eukaryota</taxon>
        <taxon>Metamonada</taxon>
        <taxon>Parabasalia</taxon>
        <taxon>Trichomonadida</taxon>
        <taxon>Trichomonadidae</taxon>
        <taxon>Trichomonas</taxon>
    </lineage>
</organism>
<reference evidence="2" key="2">
    <citation type="journal article" date="2007" name="Science">
        <title>Draft genome sequence of the sexually transmitted pathogen Trichomonas vaginalis.</title>
        <authorList>
            <person name="Carlton J.M."/>
            <person name="Hirt R.P."/>
            <person name="Silva J.C."/>
            <person name="Delcher A.L."/>
            <person name="Schatz M."/>
            <person name="Zhao Q."/>
            <person name="Wortman J.R."/>
            <person name="Bidwell S.L."/>
            <person name="Alsmark U.C.M."/>
            <person name="Besteiro S."/>
            <person name="Sicheritz-Ponten T."/>
            <person name="Noel C.J."/>
            <person name="Dacks J.B."/>
            <person name="Foster P.G."/>
            <person name="Simillion C."/>
            <person name="Van de Peer Y."/>
            <person name="Miranda-Saavedra D."/>
            <person name="Barton G.J."/>
            <person name="Westrop G.D."/>
            <person name="Mueller S."/>
            <person name="Dessi D."/>
            <person name="Fiori P.L."/>
            <person name="Ren Q."/>
            <person name="Paulsen I."/>
            <person name="Zhang H."/>
            <person name="Bastida-Corcuera F.D."/>
            <person name="Simoes-Barbosa A."/>
            <person name="Brown M.T."/>
            <person name="Hayes R.D."/>
            <person name="Mukherjee M."/>
            <person name="Okumura C.Y."/>
            <person name="Schneider R."/>
            <person name="Smith A.J."/>
            <person name="Vanacova S."/>
            <person name="Villalvazo M."/>
            <person name="Haas B.J."/>
            <person name="Pertea M."/>
            <person name="Feldblyum T.V."/>
            <person name="Utterback T.R."/>
            <person name="Shu C.L."/>
            <person name="Osoegawa K."/>
            <person name="de Jong P.J."/>
            <person name="Hrdy I."/>
            <person name="Horvathova L."/>
            <person name="Zubacova Z."/>
            <person name="Dolezal P."/>
            <person name="Malik S.B."/>
            <person name="Logsdon J.M. Jr."/>
            <person name="Henze K."/>
            <person name="Gupta A."/>
            <person name="Wang C.C."/>
            <person name="Dunne R.L."/>
            <person name="Upcroft J.A."/>
            <person name="Upcroft P."/>
            <person name="White O."/>
            <person name="Salzberg S.L."/>
            <person name="Tang P."/>
            <person name="Chiu C.-H."/>
            <person name="Lee Y.-S."/>
            <person name="Embley T.M."/>
            <person name="Coombs G.H."/>
            <person name="Mottram J.C."/>
            <person name="Tachezy J."/>
            <person name="Fraser-Liggett C.M."/>
            <person name="Johnson P.J."/>
        </authorList>
    </citation>
    <scope>NUCLEOTIDE SEQUENCE [LARGE SCALE GENOMIC DNA]</scope>
    <source>
        <strain evidence="2">G3</strain>
    </source>
</reference>
<dbReference type="PANTHER" id="PTHR23159:SF31">
    <property type="entry name" value="CENTROSOME-ASSOCIATED PROTEIN CEP250 ISOFORM X1"/>
    <property type="match status" value="1"/>
</dbReference>
<dbReference type="VEuPathDB" id="TrichDB:TVAG_459330"/>
<accession>A2FTF9</accession>
<dbReference type="SMR" id="A2FTF9"/>
<feature type="coiled-coil region" evidence="1">
    <location>
        <begin position="21"/>
        <end position="127"/>
    </location>
</feature>
<dbReference type="Gene3D" id="1.10.287.1490">
    <property type="match status" value="1"/>
</dbReference>
<reference evidence="2" key="1">
    <citation type="submission" date="2006-10" db="EMBL/GenBank/DDBJ databases">
        <authorList>
            <person name="Amadeo P."/>
            <person name="Zhao Q."/>
            <person name="Wortman J."/>
            <person name="Fraser-Liggett C."/>
            <person name="Carlton J."/>
        </authorList>
    </citation>
    <scope>NUCLEOTIDE SEQUENCE</scope>
    <source>
        <strain evidence="2">G3</strain>
    </source>
</reference>